<dbReference type="GO" id="GO:0000155">
    <property type="term" value="F:phosphorelay sensor kinase activity"/>
    <property type="evidence" value="ECO:0007669"/>
    <property type="project" value="InterPro"/>
</dbReference>
<dbReference type="SUPFAM" id="SSF158472">
    <property type="entry name" value="HAMP domain-like"/>
    <property type="match status" value="1"/>
</dbReference>
<dbReference type="InterPro" id="IPR003594">
    <property type="entry name" value="HATPase_dom"/>
</dbReference>
<dbReference type="InterPro" id="IPR036890">
    <property type="entry name" value="HATPase_C_sf"/>
</dbReference>
<dbReference type="PRINTS" id="PR00344">
    <property type="entry name" value="BCTRLSENSOR"/>
</dbReference>
<dbReference type="Gene3D" id="3.30.565.10">
    <property type="entry name" value="Histidine kinase-like ATPase, C-terminal domain"/>
    <property type="match status" value="1"/>
</dbReference>
<dbReference type="InterPro" id="IPR005467">
    <property type="entry name" value="His_kinase_dom"/>
</dbReference>
<feature type="transmembrane region" description="Helical" evidence="11">
    <location>
        <begin position="7"/>
        <end position="26"/>
    </location>
</feature>
<evidence type="ECO:0000256" key="7">
    <source>
        <dbReference type="ARBA" id="ARBA00022777"/>
    </source>
</evidence>
<evidence type="ECO:0000256" key="3">
    <source>
        <dbReference type="ARBA" id="ARBA00012438"/>
    </source>
</evidence>
<dbReference type="PANTHER" id="PTHR43065:SF46">
    <property type="entry name" value="C4-DICARBOXYLATE TRANSPORT SENSOR PROTEIN DCTB"/>
    <property type="match status" value="1"/>
</dbReference>
<gene>
    <name evidence="14" type="ORF">GHYDROH2_02740</name>
</gene>
<feature type="coiled-coil region" evidence="10">
    <location>
        <begin position="254"/>
        <end position="299"/>
    </location>
</feature>
<keyword evidence="7" id="KW-0418">Kinase</keyword>
<keyword evidence="11" id="KW-0472">Membrane</keyword>
<dbReference type="SUPFAM" id="SSF55874">
    <property type="entry name" value="ATPase domain of HSP90 chaperone/DNA topoisomerase II/histidine kinase"/>
    <property type="match status" value="1"/>
</dbReference>
<dbReference type="RefSeq" id="WP_214187000.1">
    <property type="nucleotide sequence ID" value="NZ_BSDS01000001.1"/>
</dbReference>
<keyword evidence="8" id="KW-0067">ATP-binding</keyword>
<evidence type="ECO:0000256" key="5">
    <source>
        <dbReference type="ARBA" id="ARBA00022679"/>
    </source>
</evidence>
<dbReference type="SUPFAM" id="SSF47384">
    <property type="entry name" value="Homodimeric domain of signal transducing histidine kinase"/>
    <property type="match status" value="1"/>
</dbReference>
<evidence type="ECO:0000256" key="1">
    <source>
        <dbReference type="ARBA" id="ARBA00000085"/>
    </source>
</evidence>
<keyword evidence="11" id="KW-0812">Transmembrane</keyword>
<dbReference type="Gene3D" id="1.10.287.130">
    <property type="match status" value="1"/>
</dbReference>
<accession>A0A9W6FXT8</accession>
<evidence type="ECO:0000256" key="8">
    <source>
        <dbReference type="ARBA" id="ARBA00022840"/>
    </source>
</evidence>
<sequence>MSIRKRLAVMAVLPLGVALLVSIYIASMDRRLDDNVKELQFVTALAQDVFDLNFLSDQYLIYQERQIKAQWLVKHDAIGNKLADKLQAGQGNDNLWLRLRRTHKDMGHIFTQLSNDLEVRGKFTTTGQLSDRNERLAGVLLIKAREMFSTVVRLAGSKQNELASMRERLNLSVIALFMSLALVISAISAISSRTIITSIARLRRGMDIVAAGSLDHRVERLADDELGHLATTFNGMTERLQSADANMRNSVAALRQEVAERKRAEEKARDLNNKLEESIAALEKEIANHRQTGEELRNKERLLILQSRQAAMGEMIGNIAHQWRQPLNLLALIVQSLPECGEGGELRAEHLKACTEKSMKVIFHMSQTIDDFRNFFMPDKEKVLFRVCDAVSRAVSIIEGSFAGSMIRIDTQSAGDPVINGYLNEFSQVLINILLNARDALVERNVDNPRVTITINTRDGKAVVVIADNAGGIPEEIMEKIFDPYFTTRGPDRGTGVGLFMSKTIIEKNMNGSLTARNVGEGAEFRIEV</sequence>
<feature type="domain" description="HAMP" evidence="13">
    <location>
        <begin position="193"/>
        <end position="245"/>
    </location>
</feature>
<dbReference type="PROSITE" id="PS50109">
    <property type="entry name" value="HIS_KIN"/>
    <property type="match status" value="1"/>
</dbReference>
<evidence type="ECO:0000256" key="4">
    <source>
        <dbReference type="ARBA" id="ARBA00022553"/>
    </source>
</evidence>
<keyword evidence="9" id="KW-0902">Two-component regulatory system</keyword>
<dbReference type="PANTHER" id="PTHR43065">
    <property type="entry name" value="SENSOR HISTIDINE KINASE"/>
    <property type="match status" value="1"/>
</dbReference>
<dbReference type="CDD" id="cd06225">
    <property type="entry name" value="HAMP"/>
    <property type="match status" value="1"/>
</dbReference>
<reference evidence="14" key="1">
    <citation type="submission" date="2022-12" db="EMBL/GenBank/DDBJ databases">
        <title>Reference genome sequencing for broad-spectrum identification of bacterial and archaeal isolates by mass spectrometry.</title>
        <authorList>
            <person name="Sekiguchi Y."/>
            <person name="Tourlousse D.M."/>
        </authorList>
    </citation>
    <scope>NUCLEOTIDE SEQUENCE</scope>
    <source>
        <strain evidence="14">H2</strain>
    </source>
</reference>
<comment type="subcellular location">
    <subcellularLocation>
        <location evidence="2">Membrane</location>
    </subcellularLocation>
</comment>
<comment type="caution">
    <text evidence="14">The sequence shown here is derived from an EMBL/GenBank/DDBJ whole genome shotgun (WGS) entry which is preliminary data.</text>
</comment>
<dbReference type="EMBL" id="BSDS01000001">
    <property type="protein sequence ID" value="GLI36773.1"/>
    <property type="molecule type" value="Genomic_DNA"/>
</dbReference>
<evidence type="ECO:0000256" key="10">
    <source>
        <dbReference type="SAM" id="Coils"/>
    </source>
</evidence>
<evidence type="ECO:0000256" key="2">
    <source>
        <dbReference type="ARBA" id="ARBA00004370"/>
    </source>
</evidence>
<comment type="catalytic activity">
    <reaction evidence="1">
        <text>ATP + protein L-histidine = ADP + protein N-phospho-L-histidine.</text>
        <dbReference type="EC" id="2.7.13.3"/>
    </reaction>
</comment>
<dbReference type="Pfam" id="PF00672">
    <property type="entry name" value="HAMP"/>
    <property type="match status" value="1"/>
</dbReference>
<feature type="domain" description="Histidine kinase" evidence="12">
    <location>
        <begin position="318"/>
        <end position="529"/>
    </location>
</feature>
<dbReference type="Gene3D" id="6.10.340.10">
    <property type="match status" value="1"/>
</dbReference>
<evidence type="ECO:0000259" key="12">
    <source>
        <dbReference type="PROSITE" id="PS50109"/>
    </source>
</evidence>
<feature type="transmembrane region" description="Helical" evidence="11">
    <location>
        <begin position="171"/>
        <end position="196"/>
    </location>
</feature>
<dbReference type="PROSITE" id="PS50885">
    <property type="entry name" value="HAMP"/>
    <property type="match status" value="1"/>
</dbReference>
<evidence type="ECO:0000256" key="11">
    <source>
        <dbReference type="SAM" id="Phobius"/>
    </source>
</evidence>
<keyword evidence="15" id="KW-1185">Reference proteome</keyword>
<dbReference type="AlphaFoldDB" id="A0A9W6FXT8"/>
<proteinExistence type="predicted"/>
<name>A0A9W6FXT8_9BACT</name>
<keyword evidence="5" id="KW-0808">Transferase</keyword>
<dbReference type="InterPro" id="IPR004358">
    <property type="entry name" value="Sig_transdc_His_kin-like_C"/>
</dbReference>
<protein>
    <recommendedName>
        <fullName evidence="3">histidine kinase</fullName>
        <ecNumber evidence="3">2.7.13.3</ecNumber>
    </recommendedName>
</protein>
<evidence type="ECO:0000256" key="6">
    <source>
        <dbReference type="ARBA" id="ARBA00022741"/>
    </source>
</evidence>
<dbReference type="Proteomes" id="UP001144352">
    <property type="component" value="Unassembled WGS sequence"/>
</dbReference>
<dbReference type="GO" id="GO:0016020">
    <property type="term" value="C:membrane"/>
    <property type="evidence" value="ECO:0007669"/>
    <property type="project" value="UniProtKB-SubCell"/>
</dbReference>
<evidence type="ECO:0000259" key="13">
    <source>
        <dbReference type="PROSITE" id="PS50885"/>
    </source>
</evidence>
<dbReference type="InterPro" id="IPR003660">
    <property type="entry name" value="HAMP_dom"/>
</dbReference>
<dbReference type="InterPro" id="IPR036097">
    <property type="entry name" value="HisK_dim/P_sf"/>
</dbReference>
<keyword evidence="6" id="KW-0547">Nucleotide-binding</keyword>
<keyword evidence="10" id="KW-0175">Coiled coil</keyword>
<dbReference type="SMART" id="SM00304">
    <property type="entry name" value="HAMP"/>
    <property type="match status" value="1"/>
</dbReference>
<dbReference type="Pfam" id="PF02518">
    <property type="entry name" value="HATPase_c"/>
    <property type="match status" value="1"/>
</dbReference>
<organism evidence="14 15">
    <name type="scientific">Geobacter hydrogenophilus</name>
    <dbReference type="NCBI Taxonomy" id="40983"/>
    <lineage>
        <taxon>Bacteria</taxon>
        <taxon>Pseudomonadati</taxon>
        <taxon>Thermodesulfobacteriota</taxon>
        <taxon>Desulfuromonadia</taxon>
        <taxon>Geobacterales</taxon>
        <taxon>Geobacteraceae</taxon>
        <taxon>Geobacter</taxon>
    </lineage>
</organism>
<evidence type="ECO:0000313" key="14">
    <source>
        <dbReference type="EMBL" id="GLI36773.1"/>
    </source>
</evidence>
<dbReference type="GO" id="GO:0005524">
    <property type="term" value="F:ATP binding"/>
    <property type="evidence" value="ECO:0007669"/>
    <property type="project" value="UniProtKB-KW"/>
</dbReference>
<keyword evidence="4" id="KW-0597">Phosphoprotein</keyword>
<keyword evidence="11" id="KW-1133">Transmembrane helix</keyword>
<evidence type="ECO:0000256" key="9">
    <source>
        <dbReference type="ARBA" id="ARBA00023012"/>
    </source>
</evidence>
<evidence type="ECO:0000313" key="15">
    <source>
        <dbReference type="Proteomes" id="UP001144352"/>
    </source>
</evidence>
<dbReference type="SMART" id="SM00387">
    <property type="entry name" value="HATPase_c"/>
    <property type="match status" value="1"/>
</dbReference>
<dbReference type="EC" id="2.7.13.3" evidence="3"/>